<evidence type="ECO:0000256" key="1">
    <source>
        <dbReference type="SAM" id="MobiDB-lite"/>
    </source>
</evidence>
<feature type="compositionally biased region" description="Gly residues" evidence="1">
    <location>
        <begin position="57"/>
        <end position="66"/>
    </location>
</feature>
<dbReference type="Proteomes" id="UP001320766">
    <property type="component" value="Unassembled WGS sequence"/>
</dbReference>
<dbReference type="EMBL" id="JAMZEC010000001">
    <property type="protein sequence ID" value="MCP2346744.1"/>
    <property type="molecule type" value="Genomic_DNA"/>
</dbReference>
<comment type="caution">
    <text evidence="2">The sequence shown here is derived from an EMBL/GenBank/DDBJ whole genome shotgun (WGS) entry which is preliminary data.</text>
</comment>
<evidence type="ECO:0000313" key="3">
    <source>
        <dbReference type="Proteomes" id="UP001320766"/>
    </source>
</evidence>
<dbReference type="RefSeq" id="WP_253769183.1">
    <property type="nucleotide sequence ID" value="NZ_BAAAVE010000040.1"/>
</dbReference>
<sequence>MSVDHASSFAAGAPSLVSPCPHTPACPPPACLPQSLRAQPARAISATQRPTPDETGRGPGGSGGYDVNGGYVRKFAGTMDSSATGVDTVKHWTPRFEGWQLIPMAGVPIAGLLFVDRFNTVSDTWRDCAGILSELLRADSGKVFQAADNYAAADHHSTPA</sequence>
<evidence type="ECO:0000313" key="2">
    <source>
        <dbReference type="EMBL" id="MCP2346744.1"/>
    </source>
</evidence>
<accession>A0ABT1K133</accession>
<gene>
    <name evidence="2" type="ORF">HD595_002866</name>
</gene>
<reference evidence="2 3" key="1">
    <citation type="submission" date="2022-06" db="EMBL/GenBank/DDBJ databases">
        <title>Sequencing the genomes of 1000 actinobacteria strains.</title>
        <authorList>
            <person name="Klenk H.-P."/>
        </authorList>
    </citation>
    <scope>NUCLEOTIDE SEQUENCE [LARGE SCALE GENOMIC DNA]</scope>
    <source>
        <strain evidence="2 3">DSM 44170</strain>
    </source>
</reference>
<keyword evidence="3" id="KW-1185">Reference proteome</keyword>
<proteinExistence type="predicted"/>
<protein>
    <submittedName>
        <fullName evidence="2">Uncharacterized protein</fullName>
    </submittedName>
</protein>
<organism evidence="2 3">
    <name type="scientific">Nonomuraea roseoviolacea subsp. carminata</name>
    <dbReference type="NCBI Taxonomy" id="160689"/>
    <lineage>
        <taxon>Bacteria</taxon>
        <taxon>Bacillati</taxon>
        <taxon>Actinomycetota</taxon>
        <taxon>Actinomycetes</taxon>
        <taxon>Streptosporangiales</taxon>
        <taxon>Streptosporangiaceae</taxon>
        <taxon>Nonomuraea</taxon>
    </lineage>
</organism>
<feature type="region of interest" description="Disordered" evidence="1">
    <location>
        <begin position="38"/>
        <end position="66"/>
    </location>
</feature>
<name>A0ABT1K133_9ACTN</name>